<dbReference type="PRINTS" id="PR00169">
    <property type="entry name" value="KCHANNEL"/>
</dbReference>
<dbReference type="AlphaFoldDB" id="A0A8C4QAX4"/>
<dbReference type="PRINTS" id="PR01496">
    <property type="entry name" value="SHAKERCHANEL"/>
</dbReference>
<evidence type="ECO:0000313" key="17">
    <source>
        <dbReference type="Proteomes" id="UP000694388"/>
    </source>
</evidence>
<feature type="compositionally biased region" description="Basic residues" evidence="12">
    <location>
        <begin position="1"/>
        <end position="12"/>
    </location>
</feature>
<dbReference type="InterPro" id="IPR028325">
    <property type="entry name" value="VG_K_chnl"/>
</dbReference>
<dbReference type="GO" id="GO:0051260">
    <property type="term" value="P:protein homooligomerization"/>
    <property type="evidence" value="ECO:0007669"/>
    <property type="project" value="InterPro"/>
</dbReference>
<feature type="domain" description="Ion transport" evidence="14">
    <location>
        <begin position="203"/>
        <end position="302"/>
    </location>
</feature>
<keyword evidence="9" id="KW-0406">Ion transport</keyword>
<evidence type="ECO:0000256" key="12">
    <source>
        <dbReference type="SAM" id="MobiDB-lite"/>
    </source>
</evidence>
<feature type="domain" description="Potassium channel tetramerisation-type BTB" evidence="15">
    <location>
        <begin position="75"/>
        <end position="164"/>
    </location>
</feature>
<evidence type="ECO:0000256" key="1">
    <source>
        <dbReference type="ARBA" id="ARBA00004141"/>
    </source>
</evidence>
<evidence type="ECO:0000259" key="15">
    <source>
        <dbReference type="Pfam" id="PF02214"/>
    </source>
</evidence>
<keyword evidence="2" id="KW-0813">Transport</keyword>
<dbReference type="Gene3D" id="1.20.120.350">
    <property type="entry name" value="Voltage-gated potassium channels. Chain C"/>
    <property type="match status" value="1"/>
</dbReference>
<dbReference type="SUPFAM" id="SSF54695">
    <property type="entry name" value="POZ domain"/>
    <property type="match status" value="1"/>
</dbReference>
<evidence type="ECO:0000313" key="16">
    <source>
        <dbReference type="Ensembl" id="ENSEBUP00000012646.1"/>
    </source>
</evidence>
<dbReference type="InterPro" id="IPR011333">
    <property type="entry name" value="SKP1/BTB/POZ_sf"/>
</dbReference>
<keyword evidence="10 13" id="KW-0472">Membrane</keyword>
<keyword evidence="3" id="KW-0633">Potassium transport</keyword>
<feature type="compositionally biased region" description="Basic and acidic residues" evidence="12">
    <location>
        <begin position="24"/>
        <end position="33"/>
    </location>
</feature>
<dbReference type="PANTHER" id="PTHR11537">
    <property type="entry name" value="VOLTAGE-GATED POTASSIUM CHANNEL"/>
    <property type="match status" value="1"/>
</dbReference>
<evidence type="ECO:0000259" key="14">
    <source>
        <dbReference type="Pfam" id="PF00520"/>
    </source>
</evidence>
<dbReference type="GO" id="GO:0001508">
    <property type="term" value="P:action potential"/>
    <property type="evidence" value="ECO:0007669"/>
    <property type="project" value="TreeGrafter"/>
</dbReference>
<evidence type="ECO:0000256" key="7">
    <source>
        <dbReference type="ARBA" id="ARBA00022958"/>
    </source>
</evidence>
<dbReference type="InterPro" id="IPR003972">
    <property type="entry name" value="K_chnl_volt-dep_Kv1"/>
</dbReference>
<dbReference type="Ensembl" id="ENSEBUT00000013222.1">
    <property type="protein sequence ID" value="ENSEBUP00000012646.1"/>
    <property type="gene ID" value="ENSEBUG00000008037.1"/>
</dbReference>
<keyword evidence="7" id="KW-0630">Potassium</keyword>
<keyword evidence="17" id="KW-1185">Reference proteome</keyword>
<organism evidence="16 17">
    <name type="scientific">Eptatretus burgeri</name>
    <name type="common">Inshore hagfish</name>
    <dbReference type="NCBI Taxonomy" id="7764"/>
    <lineage>
        <taxon>Eukaryota</taxon>
        <taxon>Metazoa</taxon>
        <taxon>Chordata</taxon>
        <taxon>Craniata</taxon>
        <taxon>Vertebrata</taxon>
        <taxon>Cyclostomata</taxon>
        <taxon>Myxini</taxon>
        <taxon>Myxiniformes</taxon>
        <taxon>Myxinidae</taxon>
        <taxon>Eptatretinae</taxon>
        <taxon>Eptatretus</taxon>
    </lineage>
</organism>
<evidence type="ECO:0000256" key="4">
    <source>
        <dbReference type="ARBA" id="ARBA00022692"/>
    </source>
</evidence>
<evidence type="ECO:0000256" key="6">
    <source>
        <dbReference type="ARBA" id="ARBA00022882"/>
    </source>
</evidence>
<name>A0A8C4QAX4_EPTBU</name>
<dbReference type="GeneTree" id="ENSGT00940000170670"/>
<dbReference type="InterPro" id="IPR003131">
    <property type="entry name" value="T1-type_BTB"/>
</dbReference>
<evidence type="ECO:0000256" key="3">
    <source>
        <dbReference type="ARBA" id="ARBA00022538"/>
    </source>
</evidence>
<keyword evidence="5" id="KW-0631">Potassium channel</keyword>
<evidence type="ECO:0000256" key="10">
    <source>
        <dbReference type="ARBA" id="ARBA00023136"/>
    </source>
</evidence>
<evidence type="ECO:0000256" key="8">
    <source>
        <dbReference type="ARBA" id="ARBA00022989"/>
    </source>
</evidence>
<evidence type="ECO:0008006" key="18">
    <source>
        <dbReference type="Google" id="ProtNLM"/>
    </source>
</evidence>
<dbReference type="Proteomes" id="UP000694388">
    <property type="component" value="Unplaced"/>
</dbReference>
<feature type="region of interest" description="Disordered" evidence="12">
    <location>
        <begin position="1"/>
        <end position="33"/>
    </location>
</feature>
<keyword evidence="11" id="KW-0407">Ion channel</keyword>
<dbReference type="SUPFAM" id="SSF81324">
    <property type="entry name" value="Voltage-gated potassium channels"/>
    <property type="match status" value="1"/>
</dbReference>
<dbReference type="GO" id="GO:0005251">
    <property type="term" value="F:delayed rectifier potassium channel activity"/>
    <property type="evidence" value="ECO:0007669"/>
    <property type="project" value="TreeGrafter"/>
</dbReference>
<dbReference type="Pfam" id="PF00520">
    <property type="entry name" value="Ion_trans"/>
    <property type="match status" value="1"/>
</dbReference>
<keyword evidence="4 13" id="KW-0812">Transmembrane</keyword>
<proteinExistence type="predicted"/>
<dbReference type="PANTHER" id="PTHR11537:SF113">
    <property type="entry name" value="POTASSIUM VOLTAGE-GATED CHANNEL PROTEIN SHAKER"/>
    <property type="match status" value="1"/>
</dbReference>
<reference evidence="16" key="2">
    <citation type="submission" date="2025-09" db="UniProtKB">
        <authorList>
            <consortium name="Ensembl"/>
        </authorList>
    </citation>
    <scope>IDENTIFICATION</scope>
</reference>
<protein>
    <recommendedName>
        <fullName evidence="18">BTB domain-containing protein</fullName>
    </recommendedName>
</protein>
<keyword evidence="8 13" id="KW-1133">Transmembrane helix</keyword>
<evidence type="ECO:0000256" key="13">
    <source>
        <dbReference type="SAM" id="Phobius"/>
    </source>
</evidence>
<dbReference type="GO" id="GO:0008076">
    <property type="term" value="C:voltage-gated potassium channel complex"/>
    <property type="evidence" value="ECO:0007669"/>
    <property type="project" value="InterPro"/>
</dbReference>
<sequence length="343" mass="39611">MLSVQHHRKGKKTPNDEQTTANPKEQRQSMHGHVDTAEKLHAVVDMPRERDAQPPKKNHENYNGALEETMASERIAINVSGLRFETAERTLARYPDTLLGDRMRRILFYDSIRNELFFDHHRDTFSSILFYYQSGGILKRPPNVPLIIFRKELEFFDLGEEAMKAFLEEEGLSVSKESQPPHNTWQYHFWLHLERPESSLAAFCISIFSLAFILISITTFLLGTVPSMRINNLNNSSFTNAGDYPDFTDPLFILETLCIVWFILELVCRFACSVDKQRLFHQVITWIDLAVILSYLLELVIDLSWKIEAIHVDLVHRHGNDATKSDKTAGMMLEKAFEVLVNV</sequence>
<keyword evidence="6" id="KW-0851">Voltage-gated channel</keyword>
<feature type="transmembrane region" description="Helical" evidence="13">
    <location>
        <begin position="200"/>
        <end position="222"/>
    </location>
</feature>
<evidence type="ECO:0000256" key="5">
    <source>
        <dbReference type="ARBA" id="ARBA00022826"/>
    </source>
</evidence>
<evidence type="ECO:0000256" key="9">
    <source>
        <dbReference type="ARBA" id="ARBA00023065"/>
    </source>
</evidence>
<evidence type="ECO:0000256" key="11">
    <source>
        <dbReference type="ARBA" id="ARBA00023303"/>
    </source>
</evidence>
<dbReference type="InterPro" id="IPR005821">
    <property type="entry name" value="Ion_trans_dom"/>
</dbReference>
<feature type="transmembrane region" description="Helical" evidence="13">
    <location>
        <begin position="251"/>
        <end position="272"/>
    </location>
</feature>
<dbReference type="Pfam" id="PF02214">
    <property type="entry name" value="BTB_2"/>
    <property type="match status" value="1"/>
</dbReference>
<feature type="transmembrane region" description="Helical" evidence="13">
    <location>
        <begin position="279"/>
        <end position="297"/>
    </location>
</feature>
<reference evidence="16" key="1">
    <citation type="submission" date="2025-08" db="UniProtKB">
        <authorList>
            <consortium name="Ensembl"/>
        </authorList>
    </citation>
    <scope>IDENTIFICATION</scope>
</reference>
<evidence type="ECO:0000256" key="2">
    <source>
        <dbReference type="ARBA" id="ARBA00022448"/>
    </source>
</evidence>
<dbReference type="InterPro" id="IPR027359">
    <property type="entry name" value="Volt_channel_dom_sf"/>
</dbReference>
<comment type="subcellular location">
    <subcellularLocation>
        <location evidence="1">Membrane</location>
        <topology evidence="1">Multi-pass membrane protein</topology>
    </subcellularLocation>
</comment>
<dbReference type="OMA" id="HEDNNVF"/>
<accession>A0A8C4QAX4</accession>
<dbReference type="Gene3D" id="3.30.710.10">
    <property type="entry name" value="Potassium Channel Kv1.1, Chain A"/>
    <property type="match status" value="1"/>
</dbReference>